<reference evidence="2 3" key="1">
    <citation type="journal article" date="2005" name="Appl. Environ. Microbiol.">
        <title>Previously unknown virus infects marine diatom.</title>
        <authorList>
            <person name="Nagasaki K."/>
            <person name="Tomaru Y."/>
            <person name="Takao Y."/>
            <person name="Nishida K."/>
            <person name="Shirai Y."/>
            <person name="Suzuki H."/>
            <person name="Nagumo T."/>
        </authorList>
    </citation>
    <scope>NUCLEOTIDE SEQUENCE [LARGE SCALE GENOMIC DNA]</scope>
</reference>
<protein>
    <submittedName>
        <fullName evidence="2">Uncharacterized protein</fullName>
    </submittedName>
</protein>
<proteinExistence type="predicted"/>
<evidence type="ECO:0000313" key="3">
    <source>
        <dbReference type="Proteomes" id="UP000214374"/>
    </source>
</evidence>
<organism evidence="2 3">
    <name type="scientific">Protobacilladnavirus chasesal</name>
    <dbReference type="NCBI Taxonomy" id="3052703"/>
    <lineage>
        <taxon>Viruses</taxon>
        <taxon>Monodnaviria</taxon>
        <taxon>Shotokuvirae</taxon>
        <taxon>Cressdnaviricota</taxon>
        <taxon>Arfiviricetes</taxon>
        <taxon>Baphyvirales</taxon>
        <taxon>Bacilladnaviridae</taxon>
        <taxon>Protobacilladnavirus</taxon>
    </lineage>
</organism>
<feature type="region of interest" description="Disordered" evidence="1">
    <location>
        <begin position="79"/>
        <end position="102"/>
    </location>
</feature>
<dbReference type="EMBL" id="AB193315">
    <property type="protein sequence ID" value="BAE79195.1"/>
    <property type="molecule type" value="Genomic_DNA"/>
</dbReference>
<dbReference type="RefSeq" id="YP_473361.1">
    <property type="nucleotide sequence ID" value="NC_007193.2"/>
</dbReference>
<sequence length="102" mass="10820">MRAITPKSSYAPAVGVKNTMQGAVPLTQEEPSPMLSSSTVPVVLVRPRLPTIGTPVRVKPRKSAIIVETLTMAISGELADRPTMGKGLSTSRNLQAKRPLAD</sequence>
<dbReference type="GeneID" id="5076470"/>
<accession>Q2L6L6</accession>
<dbReference type="KEGG" id="vg:5076470"/>
<evidence type="ECO:0000256" key="1">
    <source>
        <dbReference type="SAM" id="MobiDB-lite"/>
    </source>
</evidence>
<evidence type="ECO:0000313" key="2">
    <source>
        <dbReference type="EMBL" id="BAE79195.1"/>
    </source>
</evidence>
<name>Q2L6L6_9VIRU</name>
<keyword evidence="3" id="KW-1185">Reference proteome</keyword>
<dbReference type="Proteomes" id="UP000214374">
    <property type="component" value="Segment"/>
</dbReference>